<evidence type="ECO:0000313" key="2">
    <source>
        <dbReference type="Proteomes" id="UP000777438"/>
    </source>
</evidence>
<proteinExistence type="predicted"/>
<feature type="non-terminal residue" evidence="1">
    <location>
        <position position="309"/>
    </location>
</feature>
<name>A0A9P9AHG7_9HYPO</name>
<organism evidence="1 2">
    <name type="scientific">Thelonectria olida</name>
    <dbReference type="NCBI Taxonomy" id="1576542"/>
    <lineage>
        <taxon>Eukaryota</taxon>
        <taxon>Fungi</taxon>
        <taxon>Dikarya</taxon>
        <taxon>Ascomycota</taxon>
        <taxon>Pezizomycotina</taxon>
        <taxon>Sordariomycetes</taxon>
        <taxon>Hypocreomycetidae</taxon>
        <taxon>Hypocreales</taxon>
        <taxon>Nectriaceae</taxon>
        <taxon>Thelonectria</taxon>
    </lineage>
</organism>
<comment type="caution">
    <text evidence="1">The sequence shown here is derived from an EMBL/GenBank/DDBJ whole genome shotgun (WGS) entry which is preliminary data.</text>
</comment>
<protein>
    <submittedName>
        <fullName evidence="1">Uncharacterized protein</fullName>
    </submittedName>
</protein>
<dbReference type="AlphaFoldDB" id="A0A9P9AHG7"/>
<reference evidence="1 2" key="1">
    <citation type="journal article" date="2021" name="Nat. Commun.">
        <title>Genetic determinants of endophytism in the Arabidopsis root mycobiome.</title>
        <authorList>
            <person name="Mesny F."/>
            <person name="Miyauchi S."/>
            <person name="Thiergart T."/>
            <person name="Pickel B."/>
            <person name="Atanasova L."/>
            <person name="Karlsson M."/>
            <person name="Huettel B."/>
            <person name="Barry K.W."/>
            <person name="Haridas S."/>
            <person name="Chen C."/>
            <person name="Bauer D."/>
            <person name="Andreopoulos W."/>
            <person name="Pangilinan J."/>
            <person name="LaButti K."/>
            <person name="Riley R."/>
            <person name="Lipzen A."/>
            <person name="Clum A."/>
            <person name="Drula E."/>
            <person name="Henrissat B."/>
            <person name="Kohler A."/>
            <person name="Grigoriev I.V."/>
            <person name="Martin F.M."/>
            <person name="Hacquard S."/>
        </authorList>
    </citation>
    <scope>NUCLEOTIDE SEQUENCE [LARGE SCALE GENOMIC DNA]</scope>
    <source>
        <strain evidence="1 2">MPI-CAGE-CH-0241</strain>
    </source>
</reference>
<dbReference type="EMBL" id="JAGPYM010000087">
    <property type="protein sequence ID" value="KAH6867864.1"/>
    <property type="molecule type" value="Genomic_DNA"/>
</dbReference>
<evidence type="ECO:0000313" key="1">
    <source>
        <dbReference type="EMBL" id="KAH6867864.1"/>
    </source>
</evidence>
<sequence length="309" mass="34301">LRELKNVGYTHGEIAELLLEEANDSVWICFTLDSRPDLEVPPFHHLEGCVHQLFLRRPFEDDATTGLSRPSPEHLDLEIVRIQIQRLCGLGGIAPSTREMDKWHGSVKFGGNSVALASCANLDTGIISRLVNVLKLFCTALAVAQGGKLCCESFTILRYRAWFEDEDARDPWVVEVSRVDFNLAVQLLAEVQAITDDTNLQTADLRAATKLVDDLFPGLYNRTVSTNAKPLEILHICSLAVQILTTGFESYIQAHEDPLQPCFLDGPIKKVKLLRISATTEQNPFVAATLKELTCMGEMLLKPVLVFSA</sequence>
<dbReference type="Proteomes" id="UP000777438">
    <property type="component" value="Unassembled WGS sequence"/>
</dbReference>
<keyword evidence="2" id="KW-1185">Reference proteome</keyword>
<feature type="non-terminal residue" evidence="1">
    <location>
        <position position="1"/>
    </location>
</feature>
<gene>
    <name evidence="1" type="ORF">B0T10DRAFT_390925</name>
</gene>
<accession>A0A9P9AHG7</accession>
<dbReference type="OrthoDB" id="428577at2759"/>